<evidence type="ECO:0000256" key="5">
    <source>
        <dbReference type="SAM" id="MobiDB-lite"/>
    </source>
</evidence>
<dbReference type="InterPro" id="IPR011032">
    <property type="entry name" value="GroES-like_sf"/>
</dbReference>
<organism evidence="7 8">
    <name type="scientific">Actinocorallia aurantiaca</name>
    <dbReference type="NCBI Taxonomy" id="46204"/>
    <lineage>
        <taxon>Bacteria</taxon>
        <taxon>Bacillati</taxon>
        <taxon>Actinomycetota</taxon>
        <taxon>Actinomycetes</taxon>
        <taxon>Streptosporangiales</taxon>
        <taxon>Thermomonosporaceae</taxon>
        <taxon>Actinocorallia</taxon>
    </lineage>
</organism>
<keyword evidence="3" id="KW-0862">Zinc</keyword>
<dbReference type="Gene3D" id="3.90.180.10">
    <property type="entry name" value="Medium-chain alcohol dehydrogenases, catalytic domain"/>
    <property type="match status" value="1"/>
</dbReference>
<dbReference type="Proteomes" id="UP001501842">
    <property type="component" value="Unassembled WGS sequence"/>
</dbReference>
<gene>
    <name evidence="7" type="ORF">GCM10010439_17480</name>
</gene>
<evidence type="ECO:0000259" key="6">
    <source>
        <dbReference type="Pfam" id="PF08240"/>
    </source>
</evidence>
<evidence type="ECO:0000256" key="4">
    <source>
        <dbReference type="ARBA" id="ARBA00023002"/>
    </source>
</evidence>
<feature type="region of interest" description="Disordered" evidence="5">
    <location>
        <begin position="17"/>
        <end position="37"/>
    </location>
</feature>
<reference evidence="7 8" key="1">
    <citation type="journal article" date="2019" name="Int. J. Syst. Evol. Microbiol.">
        <title>The Global Catalogue of Microorganisms (GCM) 10K type strain sequencing project: providing services to taxonomists for standard genome sequencing and annotation.</title>
        <authorList>
            <consortium name="The Broad Institute Genomics Platform"/>
            <consortium name="The Broad Institute Genome Sequencing Center for Infectious Disease"/>
            <person name="Wu L."/>
            <person name="Ma J."/>
        </authorList>
    </citation>
    <scope>NUCLEOTIDE SEQUENCE [LARGE SCALE GENOMIC DNA]</scope>
    <source>
        <strain evidence="7 8">JCM 8201</strain>
    </source>
</reference>
<evidence type="ECO:0000313" key="8">
    <source>
        <dbReference type="Proteomes" id="UP001501842"/>
    </source>
</evidence>
<dbReference type="InterPro" id="IPR002328">
    <property type="entry name" value="ADH_Zn_CS"/>
</dbReference>
<accession>A0ABN3U2J5</accession>
<keyword evidence="8" id="KW-1185">Reference proteome</keyword>
<feature type="region of interest" description="Disordered" evidence="5">
    <location>
        <begin position="85"/>
        <end position="120"/>
    </location>
</feature>
<dbReference type="EMBL" id="BAAATZ010000006">
    <property type="protein sequence ID" value="GAA2723087.1"/>
    <property type="molecule type" value="Genomic_DNA"/>
</dbReference>
<proteinExistence type="predicted"/>
<evidence type="ECO:0000313" key="7">
    <source>
        <dbReference type="EMBL" id="GAA2723087.1"/>
    </source>
</evidence>
<dbReference type="InterPro" id="IPR013154">
    <property type="entry name" value="ADH-like_N"/>
</dbReference>
<evidence type="ECO:0000256" key="3">
    <source>
        <dbReference type="ARBA" id="ARBA00022833"/>
    </source>
</evidence>
<feature type="domain" description="Alcohol dehydrogenase-like N-terminal" evidence="6">
    <location>
        <begin position="6"/>
        <end position="59"/>
    </location>
</feature>
<dbReference type="PROSITE" id="PS00059">
    <property type="entry name" value="ADH_ZINC"/>
    <property type="match status" value="1"/>
</dbReference>
<protein>
    <recommendedName>
        <fullName evidence="6">Alcohol dehydrogenase-like N-terminal domain-containing protein</fullName>
    </recommendedName>
</protein>
<dbReference type="Pfam" id="PF08240">
    <property type="entry name" value="ADH_N"/>
    <property type="match status" value="1"/>
</dbReference>
<comment type="cofactor">
    <cofactor evidence="1">
        <name>Zn(2+)</name>
        <dbReference type="ChEBI" id="CHEBI:29105"/>
    </cofactor>
</comment>
<sequence>MLRESTDAIVRVPRAAICGGDPHPYHSMPATDRGRPVGHELIGTVEDVGSDVHGVKRGPDGVAVPVGGRHLRLLPPRAAVLLPARRPVQVRRQGAHPTLTSRRRSSPSPVCEAQRKGGRQ</sequence>
<evidence type="ECO:0000256" key="2">
    <source>
        <dbReference type="ARBA" id="ARBA00022723"/>
    </source>
</evidence>
<keyword evidence="2" id="KW-0479">Metal-binding</keyword>
<name>A0ABN3U2J5_9ACTN</name>
<evidence type="ECO:0000256" key="1">
    <source>
        <dbReference type="ARBA" id="ARBA00001947"/>
    </source>
</evidence>
<comment type="caution">
    <text evidence="7">The sequence shown here is derived from an EMBL/GenBank/DDBJ whole genome shotgun (WGS) entry which is preliminary data.</text>
</comment>
<dbReference type="SUPFAM" id="SSF50129">
    <property type="entry name" value="GroES-like"/>
    <property type="match status" value="1"/>
</dbReference>
<dbReference type="PANTHER" id="PTHR42813">
    <property type="entry name" value="ZINC-TYPE ALCOHOL DEHYDROGENASE-LIKE"/>
    <property type="match status" value="1"/>
</dbReference>
<keyword evidence="4" id="KW-0560">Oxidoreductase</keyword>